<evidence type="ECO:0000259" key="4">
    <source>
        <dbReference type="PROSITE" id="PS50835"/>
    </source>
</evidence>
<dbReference type="GO" id="GO:0007156">
    <property type="term" value="P:homophilic cell adhesion via plasma membrane adhesion molecules"/>
    <property type="evidence" value="ECO:0007669"/>
    <property type="project" value="TreeGrafter"/>
</dbReference>
<feature type="domain" description="Ig-like" evidence="4">
    <location>
        <begin position="276"/>
        <end position="388"/>
    </location>
</feature>
<dbReference type="InterPro" id="IPR003599">
    <property type="entry name" value="Ig_sub"/>
</dbReference>
<evidence type="ECO:0000256" key="2">
    <source>
        <dbReference type="ARBA" id="ARBA00023157"/>
    </source>
</evidence>
<dbReference type="Pfam" id="PF18962">
    <property type="entry name" value="Por_Secre_tail"/>
    <property type="match status" value="1"/>
</dbReference>
<keyword evidence="2" id="KW-1015">Disulfide bond</keyword>
<dbReference type="InterPro" id="IPR036179">
    <property type="entry name" value="Ig-like_dom_sf"/>
</dbReference>
<feature type="signal peptide" evidence="3">
    <location>
        <begin position="1"/>
        <end position="26"/>
    </location>
</feature>
<dbReference type="SMART" id="SM00089">
    <property type="entry name" value="PKD"/>
    <property type="match status" value="8"/>
</dbReference>
<dbReference type="InterPro" id="IPR050958">
    <property type="entry name" value="Cell_Adh-Cytoskel_Orgn"/>
</dbReference>
<dbReference type="InterPro" id="IPR013783">
    <property type="entry name" value="Ig-like_fold"/>
</dbReference>
<dbReference type="SUPFAM" id="SSF48726">
    <property type="entry name" value="Immunoglobulin"/>
    <property type="match status" value="3"/>
</dbReference>
<dbReference type="Gene3D" id="2.60.40.740">
    <property type="match status" value="1"/>
</dbReference>
<dbReference type="GO" id="GO:0050808">
    <property type="term" value="P:synapse organization"/>
    <property type="evidence" value="ECO:0007669"/>
    <property type="project" value="TreeGrafter"/>
</dbReference>
<evidence type="ECO:0000313" key="6">
    <source>
        <dbReference type="Proteomes" id="UP000238375"/>
    </source>
</evidence>
<feature type="chain" id="PRO_5015779566" evidence="3">
    <location>
        <begin position="27"/>
        <end position="2480"/>
    </location>
</feature>
<reference evidence="5 6" key="1">
    <citation type="submission" date="2018-03" db="EMBL/GenBank/DDBJ databases">
        <title>Genomic Encyclopedia of Archaeal and Bacterial Type Strains, Phase II (KMG-II): from individual species to whole genera.</title>
        <authorList>
            <person name="Goeker M."/>
        </authorList>
    </citation>
    <scope>NUCLEOTIDE SEQUENCE [LARGE SCALE GENOMIC DNA]</scope>
    <source>
        <strain evidence="5 6">DSM 28354</strain>
    </source>
</reference>
<evidence type="ECO:0000256" key="3">
    <source>
        <dbReference type="SAM" id="SignalP"/>
    </source>
</evidence>
<keyword evidence="6" id="KW-1185">Reference proteome</keyword>
<dbReference type="EMBL" id="PVTE01000008">
    <property type="protein sequence ID" value="PRY39169.1"/>
    <property type="molecule type" value="Genomic_DNA"/>
</dbReference>
<dbReference type="OrthoDB" id="7794186at2"/>
<dbReference type="InterPro" id="IPR022409">
    <property type="entry name" value="PKD/Chitinase_dom"/>
</dbReference>
<proteinExistence type="predicted"/>
<dbReference type="InterPro" id="IPR026444">
    <property type="entry name" value="Secre_tail"/>
</dbReference>
<feature type="domain" description="Ig-like" evidence="4">
    <location>
        <begin position="443"/>
        <end position="523"/>
    </location>
</feature>
<comment type="caution">
    <text evidence="5">The sequence shown here is derived from an EMBL/GenBank/DDBJ whole genome shotgun (WGS) entry which is preliminary data.</text>
</comment>
<dbReference type="Pfam" id="PF13573">
    <property type="entry name" value="SprB"/>
    <property type="match status" value="21"/>
</dbReference>
<dbReference type="RefSeq" id="WP_106137857.1">
    <property type="nucleotide sequence ID" value="NZ_PVTE01000008.1"/>
</dbReference>
<keyword evidence="1 3" id="KW-0732">Signal</keyword>
<dbReference type="InterPro" id="IPR035986">
    <property type="entry name" value="PKD_dom_sf"/>
</dbReference>
<dbReference type="InterPro" id="IPR043504">
    <property type="entry name" value="Peptidase_S1_PA_chymotrypsin"/>
</dbReference>
<dbReference type="InterPro" id="IPR025667">
    <property type="entry name" value="SprB_repeat"/>
</dbReference>
<dbReference type="Gene3D" id="2.40.10.10">
    <property type="entry name" value="Trypsin-like serine proteases"/>
    <property type="match status" value="15"/>
</dbReference>
<sequence>MKKLATYLCLSLLALLLALRSSYGQVALPAEITESNCKAKLVPDKTYTLFNQDVRFRFFFPRNGNNNQLSFAVTSNMFFVKVSKGGSITMTLDEADNPKKNNLDYILWGPYDNLTDPGTKVLDKPVDFVSSSTYPYNNGTSVQTFNLTPRTGQYYLLFVDNVDKLARTFKMTYASGDGGAIDTSPIGDTPTISGQPNAGAVCAGGTLSLAVTATNATSYQWRLNNNVISGATDATYTKTNFTNSNAGQYDVIVYGSTGCYALSNAITVNTTTGGVPSITSQPGGINTCTGQSATFNVTASGSNLTYQWRKNGAPISGATSASYSLAGVTTNDAGQYDVVISTACGTVTSSSATLTVQAAAVITSQPTAQQRCSGESATFQVVTSGSVTGYQWRKNGTPIEGAINATYSLANVTSDNAGQYDVLINGPCGTQNSSQASLTVRTPISIANQPASQAVCPGGSVTLQVTATGEITGYQWRKNGNPINGATASSLALSNLTNNDSGSYDVIVQGPCGTVTSSAATLTVPTDLQLTPTATSATCFQGSNGQASVVVSGGTSPYTYRWNTNATTAAIDGLTAGTYSVVVTDGIGCSKTASVAIGQPTQLVLATTSTAIKCAGGTDGSATVTATGGTAPYTYRWNNGATTATASGLIAGEYQVIVTDANGCQQQISAFISQPSPLVLTTTSTAIKCFGGSDGSATVTATGGTAPYTYRWSNGATTPTVSNLTASDYQLVVTDANGCQQTTSVAVAQPATLLTLTSANSPAKCFGSSDGSATVTATGGGTTYSYQWSTGATTPTTAGLAAGTYQVSVTDNNGCLKTTNVTIAQPTQLALTTTSTAVKCFGSNDGSATVTATGGTAPYTYRWNSGATTATASGLIAGEYQVTITDANGCQQATSLQVTQPTQLVLTTSSTAVKCFGGNDGTATVTATGGTAPYTYRWSNGATTATASGLIAGEYQVTVTDANGCTKTASVTVIQPTQLVLTTSTTAVKCFGGSDGSATVTATGGTAPYTYRWSNGATTPTVSNLTASDYQLVVTDANGCQQTTSVAVAQPATLLTLTSANSPAKCFGSSDGSATVTATGGGTTYSYQWSTGATTPTTAGLAAGTYQVSVTDNNGCLKTTNVTIAQPTQLALTTSATAVKCFGGNDGTATVTVTGGTAPYTYRWNNGATTATASGLIAGEYQITVTDANGCQQATSLQVTQPTQLVLTTSSTAVKCFGGIDGTATVTATGGTAPYTYRWSNGVTTPTANGLTAGPYSVTVTDANGCTKLIDVQVIQPTQLVLTTSATAAKCFGGNDGSATVTATGGTAPYTYRWSNGATIPTVSNLTAGPYSVTTTDGNGCAKTSTIDVAQPATLLTLTTSTTATKCFLSQDGKATVAVAGGGTSYTYQWSTGATTPTVEGLPAGTYSVQVTDNVGCVKTASTQISQPAVLVLTTANTAVKCFGGNDGTATVTASGGTAPYTYRWSNGATTASITSLTAGSYTVRISDANDCQQTVTVTVSQPTKVGLTLQKDDVKCFGGSDGAITSAPTGGTGAYSYAWSTGATTPTLNGLVTGAYQLTITDGNTCVQTAGIQVDQPTLVVLTSSSTPVKCFNGSDGVATVVATGGKGDYTYRWNNGATVAAASGLAAGTYSVNVADANGCTKTTSIDVTQPAAITLTPTITAANCFSSSDGSATIVATGGVGNYTYRWSTGATTPVLREVSAGTYSVVVSDGNSCVKTTSITVTQPTELILTIASTAVKCFDGTTGTATVTAVGSVGNYTYSWNTGATTSAIASLTAGTYQVTVSDANNCRQKASVEVKQPDQLRFTLQKENVNCFGGSDGTISLSAKGGTGAYQALVNGTATAFSAGEQHRITGLVPATYQLTVADANACQTTAQTALIEQPKQPVTVALTTATNPRGFGLTDGSISVAIAGGTPQYQTLWTAGAGGSAGAGQSTNGGTVNTITQIGDDTYTITVQDARYSAATQKEGCMATLTQRLTQPPKLTLTLTATQPVSCFGRRDARILATADGGVPLATADKYTIRWQQIAGGTTVPLNTEGLAIQNLPAGTYRCIIADKNGITQQADLVLTEPAKLVADATGITNNLCYNDQKGTATVQIQGGTSPYRVDWSTGATGISLTSLKAGRYLAIVSDQNGCSAEVPVRIQEPTALAVSVLDKLNPTCAGRCDGRIQTTAKGGVLPYTFSWNTGPATASLVNLCGGDYALTVRDANGCRVTTPTVALVTPASKTLSVSADRTICEGQTLQLNATQPGTNTYAWTLPNGTTSANPRQAIAQAGPYQITVTDSVGCSASNAFTVRVTPMTAQLTFIIASQGIVGDTIVAVNVSDGNAQFEWILPASARVLSKTSSLVTFICTQTGAYQIGLRGSNGTCEAEVYKTLTIKPESGRRAAPAEPTPTAVIVYPNPTAGQFRVQVDFGSVTTARLSVIDLRAGQSVYTTQLAGQSTYDQAIDLPDLPAGSYIVQISTATQQVTKRIIINR</sequence>
<dbReference type="NCBIfam" id="TIGR04183">
    <property type="entry name" value="Por_Secre_tail"/>
    <property type="match status" value="1"/>
</dbReference>
<gene>
    <name evidence="5" type="ORF">CLV58_10858</name>
</gene>
<accession>A0A2T0T0J6</accession>
<evidence type="ECO:0000256" key="1">
    <source>
        <dbReference type="ARBA" id="ARBA00022729"/>
    </source>
</evidence>
<evidence type="ECO:0000313" key="5">
    <source>
        <dbReference type="EMBL" id="PRY39169.1"/>
    </source>
</evidence>
<dbReference type="PANTHER" id="PTHR45080">
    <property type="entry name" value="CONTACTIN 5"/>
    <property type="match status" value="1"/>
</dbReference>
<dbReference type="PANTHER" id="PTHR45080:SF8">
    <property type="entry name" value="IG-LIKE DOMAIN-CONTAINING PROTEIN"/>
    <property type="match status" value="1"/>
</dbReference>
<dbReference type="Proteomes" id="UP000238375">
    <property type="component" value="Unassembled WGS sequence"/>
</dbReference>
<dbReference type="SUPFAM" id="SSF49299">
    <property type="entry name" value="PKD domain"/>
    <property type="match status" value="1"/>
</dbReference>
<organism evidence="5 6">
    <name type="scientific">Spirosoma oryzae</name>
    <dbReference type="NCBI Taxonomy" id="1469603"/>
    <lineage>
        <taxon>Bacteria</taxon>
        <taxon>Pseudomonadati</taxon>
        <taxon>Bacteroidota</taxon>
        <taxon>Cytophagia</taxon>
        <taxon>Cytophagales</taxon>
        <taxon>Cytophagaceae</taxon>
        <taxon>Spirosoma</taxon>
    </lineage>
</organism>
<dbReference type="PROSITE" id="PS50835">
    <property type="entry name" value="IG_LIKE"/>
    <property type="match status" value="2"/>
</dbReference>
<name>A0A2T0T0J6_9BACT</name>
<dbReference type="Gene3D" id="2.60.40.10">
    <property type="entry name" value="Immunoglobulins"/>
    <property type="match status" value="5"/>
</dbReference>
<dbReference type="SMART" id="SM00409">
    <property type="entry name" value="IG"/>
    <property type="match status" value="4"/>
</dbReference>
<protein>
    <submittedName>
        <fullName evidence="5">Putative secreted protein (Por secretion system target)</fullName>
    </submittedName>
</protein>
<dbReference type="GO" id="GO:0005886">
    <property type="term" value="C:plasma membrane"/>
    <property type="evidence" value="ECO:0007669"/>
    <property type="project" value="TreeGrafter"/>
</dbReference>
<dbReference type="InterPro" id="IPR007110">
    <property type="entry name" value="Ig-like_dom"/>
</dbReference>